<dbReference type="eggNOG" id="ENOG502SQ5E">
    <property type="taxonomic scope" value="Eukaryota"/>
</dbReference>
<protein>
    <submittedName>
        <fullName evidence="1">Uncharacterized protein</fullName>
    </submittedName>
</protein>
<dbReference type="OrthoDB" id="1600564at2759"/>
<dbReference type="EMBL" id="KE504139">
    <property type="protein sequence ID" value="EPT01884.1"/>
    <property type="molecule type" value="Genomic_DNA"/>
</dbReference>
<dbReference type="SUPFAM" id="SSF52266">
    <property type="entry name" value="SGNH hydrolase"/>
    <property type="match status" value="1"/>
</dbReference>
<dbReference type="InterPro" id="IPR001087">
    <property type="entry name" value="GDSL"/>
</dbReference>
<dbReference type="InParanoid" id="S8EFB2"/>
<accession>S8EFB2</accession>
<evidence type="ECO:0000313" key="2">
    <source>
        <dbReference type="Proteomes" id="UP000015241"/>
    </source>
</evidence>
<dbReference type="GO" id="GO:0016788">
    <property type="term" value="F:hydrolase activity, acting on ester bonds"/>
    <property type="evidence" value="ECO:0007669"/>
    <property type="project" value="InterPro"/>
</dbReference>
<dbReference type="AlphaFoldDB" id="S8EFB2"/>
<organism evidence="1 2">
    <name type="scientific">Fomitopsis schrenkii</name>
    <name type="common">Brown rot fungus</name>
    <dbReference type="NCBI Taxonomy" id="2126942"/>
    <lineage>
        <taxon>Eukaryota</taxon>
        <taxon>Fungi</taxon>
        <taxon>Dikarya</taxon>
        <taxon>Basidiomycota</taxon>
        <taxon>Agaricomycotina</taxon>
        <taxon>Agaricomycetes</taxon>
        <taxon>Polyporales</taxon>
        <taxon>Fomitopsis</taxon>
    </lineage>
</organism>
<proteinExistence type="predicted"/>
<gene>
    <name evidence="1" type="ORF">FOMPIDRAFT_59873</name>
</gene>
<evidence type="ECO:0000313" key="1">
    <source>
        <dbReference type="EMBL" id="EPT01884.1"/>
    </source>
</evidence>
<name>S8EFB2_FOMSC</name>
<dbReference type="HOGENOM" id="CLU_015101_4_1_1"/>
<keyword evidence="2" id="KW-1185">Reference proteome</keyword>
<dbReference type="Gene3D" id="3.40.50.1110">
    <property type="entry name" value="SGNH hydrolase"/>
    <property type="match status" value="1"/>
</dbReference>
<dbReference type="Proteomes" id="UP000015241">
    <property type="component" value="Unassembled WGS sequence"/>
</dbReference>
<reference evidence="1 2" key="1">
    <citation type="journal article" date="2012" name="Science">
        <title>The Paleozoic origin of enzymatic lignin decomposition reconstructed from 31 fungal genomes.</title>
        <authorList>
            <person name="Floudas D."/>
            <person name="Binder M."/>
            <person name="Riley R."/>
            <person name="Barry K."/>
            <person name="Blanchette R.A."/>
            <person name="Henrissat B."/>
            <person name="Martinez A.T."/>
            <person name="Otillar R."/>
            <person name="Spatafora J.W."/>
            <person name="Yadav J.S."/>
            <person name="Aerts A."/>
            <person name="Benoit I."/>
            <person name="Boyd A."/>
            <person name="Carlson A."/>
            <person name="Copeland A."/>
            <person name="Coutinho P.M."/>
            <person name="de Vries R.P."/>
            <person name="Ferreira P."/>
            <person name="Findley K."/>
            <person name="Foster B."/>
            <person name="Gaskell J."/>
            <person name="Glotzer D."/>
            <person name="Gorecki P."/>
            <person name="Heitman J."/>
            <person name="Hesse C."/>
            <person name="Hori C."/>
            <person name="Igarashi K."/>
            <person name="Jurgens J.A."/>
            <person name="Kallen N."/>
            <person name="Kersten P."/>
            <person name="Kohler A."/>
            <person name="Kuees U."/>
            <person name="Kumar T.K.A."/>
            <person name="Kuo A."/>
            <person name="LaButti K."/>
            <person name="Larrondo L.F."/>
            <person name="Lindquist E."/>
            <person name="Ling A."/>
            <person name="Lombard V."/>
            <person name="Lucas S."/>
            <person name="Lundell T."/>
            <person name="Martin R."/>
            <person name="McLaughlin D.J."/>
            <person name="Morgenstern I."/>
            <person name="Morin E."/>
            <person name="Murat C."/>
            <person name="Nagy L.G."/>
            <person name="Nolan M."/>
            <person name="Ohm R.A."/>
            <person name="Patyshakuliyeva A."/>
            <person name="Rokas A."/>
            <person name="Ruiz-Duenas F.J."/>
            <person name="Sabat G."/>
            <person name="Salamov A."/>
            <person name="Samejima M."/>
            <person name="Schmutz J."/>
            <person name="Slot J.C."/>
            <person name="St John F."/>
            <person name="Stenlid J."/>
            <person name="Sun H."/>
            <person name="Sun S."/>
            <person name="Syed K."/>
            <person name="Tsang A."/>
            <person name="Wiebenga A."/>
            <person name="Young D."/>
            <person name="Pisabarro A."/>
            <person name="Eastwood D.C."/>
            <person name="Martin F."/>
            <person name="Cullen D."/>
            <person name="Grigoriev I.V."/>
            <person name="Hibbett D.S."/>
        </authorList>
    </citation>
    <scope>NUCLEOTIDE SEQUENCE</scope>
    <source>
        <strain evidence="2">FP-58527</strain>
    </source>
</reference>
<dbReference type="InterPro" id="IPR036514">
    <property type="entry name" value="SGNH_hydro_sf"/>
</dbReference>
<sequence length="228" mass="25289">GDSYSKSSDGDTWVAHLGRRLRRSEPPVKPSIYNLAFPGATTEYDLSPQLSRFSGMCSAKPGSPSRPPMLDPAKTTYIIFMGINDCGAADSADDLEAIIETIFDALHDLYVKAQARHFVLVDVPPIDRSPQAIDLDTSDRVREHVATWNASLQERAAEFRESAAEASVAIFSSHRVLARVLDDPEEYDFCEDDTVDEGGRIWLDELHLTSEVHDILAKEFTTFLFGPV</sequence>
<feature type="non-terminal residue" evidence="1">
    <location>
        <position position="1"/>
    </location>
</feature>
<dbReference type="Pfam" id="PF00657">
    <property type="entry name" value="Lipase_GDSL"/>
    <property type="match status" value="1"/>
</dbReference>